<gene>
    <name evidence="2" type="ORF">TQ33_0843</name>
</gene>
<reference evidence="2 3" key="1">
    <citation type="submission" date="2015-02" db="EMBL/GenBank/DDBJ databases">
        <title>Complete genome sequence of Kangiella geojedonensis strain YCS-5T.</title>
        <authorList>
            <person name="Kim K.M."/>
        </authorList>
    </citation>
    <scope>NUCLEOTIDE SEQUENCE [LARGE SCALE GENOMIC DNA]</scope>
    <source>
        <strain evidence="2 3">YCS-5</strain>
    </source>
</reference>
<dbReference type="PANTHER" id="PTHR34219">
    <property type="entry name" value="IRON-REGULATED INNER MEMBRANE PROTEIN-RELATED"/>
    <property type="match status" value="1"/>
</dbReference>
<feature type="transmembrane region" description="Helical" evidence="1">
    <location>
        <begin position="325"/>
        <end position="352"/>
    </location>
</feature>
<keyword evidence="1" id="KW-0812">Transmembrane</keyword>
<dbReference type="InterPro" id="IPR005625">
    <property type="entry name" value="PepSY-ass_TM"/>
</dbReference>
<sequence length="366" mass="42289">MPVKKFSMLIHKWLGLVLSLWLLLITLTGTVLLYKNDLLEWQYPQLDGRSIASQEQALDTLALDVVQAKARFSFVPSELHPWVETIDEAGARHYFSNSGEFLVSREKYSDWISWFVEFHHHLLLDDLGEELQGVFGLLTLLVLITGFIKWWPKGRWQKRDLSVTFSRPGKKRWGQTLWQSHRTLGVILLLPMFLLVLTGVGMIYYQAFNTGLNAMFPQQAQTVVDYQPIINAQNKEAENLGDDFKTRVLEAKKIMPGMQPTMLYHDRDGIRFKQPEEWHPNGRSSIAFETNSSKVTKIIDYRNETVGTQLSQKIYPLHIASVGGITYFSLVVISGVSLIWITVSGFWFWLWCRGKKKLAQQKRKRV</sequence>
<keyword evidence="1" id="KW-0472">Membrane</keyword>
<name>A0A0F6TQ35_9GAMM</name>
<dbReference type="Proteomes" id="UP000034071">
    <property type="component" value="Chromosome"/>
</dbReference>
<dbReference type="HOGENOM" id="CLU_031962_4_2_6"/>
<evidence type="ECO:0000256" key="1">
    <source>
        <dbReference type="SAM" id="Phobius"/>
    </source>
</evidence>
<dbReference type="Pfam" id="PF03929">
    <property type="entry name" value="PepSY_TM"/>
    <property type="match status" value="1"/>
</dbReference>
<feature type="transmembrane region" description="Helical" evidence="1">
    <location>
        <begin position="131"/>
        <end position="151"/>
    </location>
</feature>
<evidence type="ECO:0000313" key="3">
    <source>
        <dbReference type="Proteomes" id="UP000034071"/>
    </source>
</evidence>
<proteinExistence type="predicted"/>
<accession>A0A0F6TQ35</accession>
<evidence type="ECO:0000313" key="2">
    <source>
        <dbReference type="EMBL" id="AKE51815.1"/>
    </source>
</evidence>
<dbReference type="PANTHER" id="PTHR34219:SF3">
    <property type="entry name" value="BLL7967 PROTEIN"/>
    <property type="match status" value="1"/>
</dbReference>
<keyword evidence="3" id="KW-1185">Reference proteome</keyword>
<dbReference type="STRING" id="914150.TQ33_0843"/>
<dbReference type="AlphaFoldDB" id="A0A0F6TQ35"/>
<protein>
    <submittedName>
        <fullName evidence="2">PepSY-associated TM helix domain protein</fullName>
    </submittedName>
</protein>
<keyword evidence="1" id="KW-1133">Transmembrane helix</keyword>
<dbReference type="EMBL" id="CP010975">
    <property type="protein sequence ID" value="AKE51815.1"/>
    <property type="molecule type" value="Genomic_DNA"/>
</dbReference>
<dbReference type="KEGG" id="kge:TQ33_0843"/>
<feature type="transmembrane region" description="Helical" evidence="1">
    <location>
        <begin position="184"/>
        <end position="205"/>
    </location>
</feature>
<organism evidence="2 3">
    <name type="scientific">Kangiella geojedonensis</name>
    <dbReference type="NCBI Taxonomy" id="914150"/>
    <lineage>
        <taxon>Bacteria</taxon>
        <taxon>Pseudomonadati</taxon>
        <taxon>Pseudomonadota</taxon>
        <taxon>Gammaproteobacteria</taxon>
        <taxon>Kangiellales</taxon>
        <taxon>Kangiellaceae</taxon>
        <taxon>Kangiella</taxon>
    </lineage>
</organism>